<dbReference type="Pfam" id="PF07963">
    <property type="entry name" value="N_methyl"/>
    <property type="match status" value="1"/>
</dbReference>
<keyword evidence="3" id="KW-1003">Cell membrane</keyword>
<evidence type="ECO:0000256" key="5">
    <source>
        <dbReference type="ARBA" id="ARBA00022519"/>
    </source>
</evidence>
<comment type="subcellular location">
    <subcellularLocation>
        <location evidence="1">Cell inner membrane</location>
        <topology evidence="1">Single-pass membrane protein</topology>
    </subcellularLocation>
</comment>
<dbReference type="PATRIC" id="fig|251707.3.peg.5407"/>
<evidence type="ECO:0000256" key="7">
    <source>
        <dbReference type="ARBA" id="ARBA00022989"/>
    </source>
</evidence>
<dbReference type="InterPro" id="IPR012902">
    <property type="entry name" value="N_methyl_site"/>
</dbReference>
<evidence type="ECO:0000256" key="4">
    <source>
        <dbReference type="ARBA" id="ARBA00022481"/>
    </source>
</evidence>
<keyword evidence="6" id="KW-0812">Transmembrane</keyword>
<evidence type="ECO:0000256" key="2">
    <source>
        <dbReference type="ARBA" id="ARBA00021549"/>
    </source>
</evidence>
<dbReference type="RefSeq" id="WP_057409614.1">
    <property type="nucleotide sequence ID" value="NZ_LJRC01000155.1"/>
</dbReference>
<accession>A0A0P9XT36</accession>
<organism evidence="12 13">
    <name type="scientific">Pseudomonas syringae pv. primulae</name>
    <dbReference type="NCBI Taxonomy" id="251707"/>
    <lineage>
        <taxon>Bacteria</taxon>
        <taxon>Pseudomonadati</taxon>
        <taxon>Pseudomonadota</taxon>
        <taxon>Gammaproteobacteria</taxon>
        <taxon>Pseudomonadales</taxon>
        <taxon>Pseudomonadaceae</taxon>
        <taxon>Pseudomonas</taxon>
    </lineage>
</organism>
<reference evidence="12 13" key="1">
    <citation type="submission" date="2015-09" db="EMBL/GenBank/DDBJ databases">
        <title>Genome announcement of multiple Pseudomonas syringae strains.</title>
        <authorList>
            <person name="Thakur S."/>
            <person name="Wang P.W."/>
            <person name="Gong Y."/>
            <person name="Weir B.S."/>
            <person name="Guttman D.S."/>
        </authorList>
    </citation>
    <scope>NUCLEOTIDE SEQUENCE [LARGE SCALE GENOMIC DNA]</scope>
    <source>
        <strain evidence="12 13">ICMP3956</strain>
    </source>
</reference>
<evidence type="ECO:0000259" key="11">
    <source>
        <dbReference type="Pfam" id="PF12019"/>
    </source>
</evidence>
<proteinExistence type="inferred from homology"/>
<protein>
    <recommendedName>
        <fullName evidence="2">Type II secretion system protein H</fullName>
    </recommendedName>
    <alternativeName>
        <fullName evidence="10">General secretion pathway protein H</fullName>
    </alternativeName>
</protein>
<keyword evidence="5" id="KW-0997">Cell inner membrane</keyword>
<name>A0A0P9XT36_9PSED</name>
<evidence type="ECO:0000256" key="3">
    <source>
        <dbReference type="ARBA" id="ARBA00022475"/>
    </source>
</evidence>
<keyword evidence="7" id="KW-1133">Transmembrane helix</keyword>
<dbReference type="Proteomes" id="UP000050562">
    <property type="component" value="Unassembled WGS sequence"/>
</dbReference>
<gene>
    <name evidence="12" type="ORF">ALO52_04123</name>
</gene>
<dbReference type="InterPro" id="IPR045584">
    <property type="entry name" value="Pilin-like"/>
</dbReference>
<evidence type="ECO:0000256" key="1">
    <source>
        <dbReference type="ARBA" id="ARBA00004377"/>
    </source>
</evidence>
<dbReference type="Pfam" id="PF12019">
    <property type="entry name" value="GspH"/>
    <property type="match status" value="1"/>
</dbReference>
<dbReference type="AlphaFoldDB" id="A0A0P9XT36"/>
<evidence type="ECO:0000313" key="13">
    <source>
        <dbReference type="Proteomes" id="UP000050562"/>
    </source>
</evidence>
<sequence length="166" mass="18077">MKQTGFTLIELLVVVALVAILANVAMPSLTDVIDSNRRLVAAQELASGIRSARVAAITRNQWTTIHAIDGDWSNGWRIILDTDGKGPDDQDVVLMERARSPDTRIVGNRKVAEHLTFTGLGGLRNSANGTIHVCVKDQPVSHYRVIVARTGRVRIDDKKADAPLCS</sequence>
<evidence type="ECO:0000256" key="9">
    <source>
        <dbReference type="ARBA" id="ARBA00025772"/>
    </source>
</evidence>
<keyword evidence="4" id="KW-0488">Methylation</keyword>
<dbReference type="GO" id="GO:0005886">
    <property type="term" value="C:plasma membrane"/>
    <property type="evidence" value="ECO:0007669"/>
    <property type="project" value="UniProtKB-SubCell"/>
</dbReference>
<feature type="domain" description="General secretion pathway GspH" evidence="11">
    <location>
        <begin position="41"/>
        <end position="151"/>
    </location>
</feature>
<dbReference type="EMBL" id="LJRC01000155">
    <property type="protein sequence ID" value="KPY35957.1"/>
    <property type="molecule type" value="Genomic_DNA"/>
</dbReference>
<evidence type="ECO:0000256" key="6">
    <source>
        <dbReference type="ARBA" id="ARBA00022692"/>
    </source>
</evidence>
<dbReference type="NCBIfam" id="TIGR02532">
    <property type="entry name" value="IV_pilin_GFxxxE"/>
    <property type="match status" value="1"/>
</dbReference>
<keyword evidence="8" id="KW-0472">Membrane</keyword>
<dbReference type="GO" id="GO:0015628">
    <property type="term" value="P:protein secretion by the type II secretion system"/>
    <property type="evidence" value="ECO:0007669"/>
    <property type="project" value="InterPro"/>
</dbReference>
<comment type="caution">
    <text evidence="12">The sequence shown here is derived from an EMBL/GenBank/DDBJ whole genome shotgun (WGS) entry which is preliminary data.</text>
</comment>
<dbReference type="InterPro" id="IPR022346">
    <property type="entry name" value="T2SS_GspH"/>
</dbReference>
<evidence type="ECO:0000256" key="8">
    <source>
        <dbReference type="ARBA" id="ARBA00023136"/>
    </source>
</evidence>
<evidence type="ECO:0000313" key="12">
    <source>
        <dbReference type="EMBL" id="KPY35957.1"/>
    </source>
</evidence>
<evidence type="ECO:0000256" key="10">
    <source>
        <dbReference type="ARBA" id="ARBA00030775"/>
    </source>
</evidence>
<dbReference type="SUPFAM" id="SSF54523">
    <property type="entry name" value="Pili subunits"/>
    <property type="match status" value="1"/>
</dbReference>
<comment type="similarity">
    <text evidence="9">Belongs to the GSP H family.</text>
</comment>
<dbReference type="GO" id="GO:0015627">
    <property type="term" value="C:type II protein secretion system complex"/>
    <property type="evidence" value="ECO:0007669"/>
    <property type="project" value="InterPro"/>
</dbReference>
<dbReference type="Gene3D" id="3.55.40.10">
    <property type="entry name" value="minor pseudopilin epsh domain"/>
    <property type="match status" value="1"/>
</dbReference>